<reference evidence="3 5" key="2">
    <citation type="submission" date="2021-03" db="EMBL/GenBank/DDBJ databases">
        <title>Rapid diversification of plasmids in a genus of pathogenic and nitrogen fixing bacteria.</title>
        <authorList>
            <person name="Weisberg A.J."/>
            <person name="Miller M."/>
            <person name="Ream W."/>
            <person name="Grunwald N.J."/>
            <person name="Chang J.H."/>
        </authorList>
    </citation>
    <scope>NUCLEOTIDE SEQUENCE [LARGE SCALE GENOMIC DNA]</scope>
    <source>
        <strain evidence="3 5">AF3.44</strain>
    </source>
</reference>
<feature type="transmembrane region" description="Helical" evidence="1">
    <location>
        <begin position="20"/>
        <end position="41"/>
    </location>
</feature>
<protein>
    <submittedName>
        <fullName evidence="2">Uncharacterized protein</fullName>
    </submittedName>
</protein>
<evidence type="ECO:0000313" key="5">
    <source>
        <dbReference type="Proteomes" id="UP000826513"/>
    </source>
</evidence>
<sequence>MENYSVWADLLHTFRMMSDGVKVLLIYMPCIFALGFTALYMHHLRRCRDKTEEPATTTYSVLPPPNPRWKDDVHPSIQTLRNLNSYVAQRSSEHERTKE</sequence>
<dbReference type="OrthoDB" id="8307549at2"/>
<evidence type="ECO:0000256" key="1">
    <source>
        <dbReference type="SAM" id="Phobius"/>
    </source>
</evidence>
<dbReference type="KEGG" id="alf:CFBP5473_05770"/>
<keyword evidence="1" id="KW-0472">Membrane</keyword>
<dbReference type="RefSeq" id="WP_027676018.1">
    <property type="nucleotide sequence ID" value="NZ_CP039691.1"/>
</dbReference>
<keyword evidence="1" id="KW-1133">Transmembrane helix</keyword>
<evidence type="ECO:0000313" key="4">
    <source>
        <dbReference type="Proteomes" id="UP000298545"/>
    </source>
</evidence>
<keyword evidence="1" id="KW-0812">Transmembrane</keyword>
<evidence type="ECO:0000313" key="2">
    <source>
        <dbReference type="EMBL" id="QCI97470.1"/>
    </source>
</evidence>
<dbReference type="Proteomes" id="UP000298545">
    <property type="component" value="Chromosome circular"/>
</dbReference>
<evidence type="ECO:0000313" key="3">
    <source>
        <dbReference type="EMBL" id="QYA07091.1"/>
    </source>
</evidence>
<name>A0A4D7DZV2_9HYPH</name>
<dbReference type="Proteomes" id="UP000826513">
    <property type="component" value="Chromosome 1"/>
</dbReference>
<dbReference type="EMBL" id="CP072167">
    <property type="protein sequence ID" value="QYA07091.1"/>
    <property type="molecule type" value="Genomic_DNA"/>
</dbReference>
<gene>
    <name evidence="2" type="ORF">CFBP5473_05770</name>
    <name evidence="3" type="ORF">J5285_13910</name>
</gene>
<dbReference type="EMBL" id="CP039691">
    <property type="protein sequence ID" value="QCI97470.1"/>
    <property type="molecule type" value="Genomic_DNA"/>
</dbReference>
<keyword evidence="5" id="KW-1185">Reference proteome</keyword>
<proteinExistence type="predicted"/>
<accession>A0A4D7DZV2</accession>
<organism evidence="2 4">
    <name type="scientific">Agrobacterium larrymoorei</name>
    <dbReference type="NCBI Taxonomy" id="160699"/>
    <lineage>
        <taxon>Bacteria</taxon>
        <taxon>Pseudomonadati</taxon>
        <taxon>Pseudomonadota</taxon>
        <taxon>Alphaproteobacteria</taxon>
        <taxon>Hyphomicrobiales</taxon>
        <taxon>Rhizobiaceae</taxon>
        <taxon>Rhizobium/Agrobacterium group</taxon>
        <taxon>Agrobacterium</taxon>
    </lineage>
</organism>
<reference evidence="2 4" key="1">
    <citation type="submission" date="2019-04" db="EMBL/GenBank/DDBJ databases">
        <title>Complete genome sequence of Agrobacterium larrymoorei CFBP5473.</title>
        <authorList>
            <person name="Haryono M."/>
            <person name="Chou L."/>
            <person name="Lin Y.-C."/>
            <person name="Lai E.-M."/>
            <person name="Kuo C.-H."/>
        </authorList>
    </citation>
    <scope>NUCLEOTIDE SEQUENCE [LARGE SCALE GENOMIC DNA]</scope>
    <source>
        <strain evidence="2 4">CFBP5473</strain>
    </source>
</reference>
<dbReference type="AlphaFoldDB" id="A0A4D7DZV2"/>